<gene>
    <name evidence="2" type="ORF">RTLFYP15_02244</name>
</gene>
<sequence>MNRRVKQLIKKFALFIVLFILRHLADYLPDALWSLVIQIGLDGAALIVGIRLLMAVNQNMNNHGNNED</sequence>
<dbReference type="RefSeq" id="WP_195941852.1">
    <property type="nucleotide sequence ID" value="NZ_CACRUQ010000021.1"/>
</dbReference>
<proteinExistence type="predicted"/>
<evidence type="ECO:0000313" key="2">
    <source>
        <dbReference type="EMBL" id="VYU38075.1"/>
    </source>
</evidence>
<protein>
    <submittedName>
        <fullName evidence="2">Uncharacterized protein</fullName>
    </submittedName>
</protein>
<accession>A0A6N3EDM0</accession>
<dbReference type="AlphaFoldDB" id="A0A6N3EDM0"/>
<keyword evidence="1" id="KW-0812">Transmembrane</keyword>
<organism evidence="2">
    <name type="scientific">[Ruminococcus] torques</name>
    <dbReference type="NCBI Taxonomy" id="33039"/>
    <lineage>
        <taxon>Bacteria</taxon>
        <taxon>Bacillati</taxon>
        <taxon>Bacillota</taxon>
        <taxon>Clostridia</taxon>
        <taxon>Lachnospirales</taxon>
        <taxon>Lachnospiraceae</taxon>
        <taxon>Mediterraneibacter</taxon>
    </lineage>
</organism>
<evidence type="ECO:0000256" key="1">
    <source>
        <dbReference type="SAM" id="Phobius"/>
    </source>
</evidence>
<keyword evidence="1" id="KW-0472">Membrane</keyword>
<reference evidence="2" key="1">
    <citation type="submission" date="2019-11" db="EMBL/GenBank/DDBJ databases">
        <authorList>
            <person name="Feng L."/>
        </authorList>
    </citation>
    <scope>NUCLEOTIDE SEQUENCE</scope>
    <source>
        <strain evidence="2">RtorquesLFYP15</strain>
    </source>
</reference>
<keyword evidence="1" id="KW-1133">Transmembrane helix</keyword>
<dbReference type="EMBL" id="CACRUQ010000021">
    <property type="protein sequence ID" value="VYU38075.1"/>
    <property type="molecule type" value="Genomic_DNA"/>
</dbReference>
<feature type="transmembrane region" description="Helical" evidence="1">
    <location>
        <begin position="35"/>
        <end position="54"/>
    </location>
</feature>
<name>A0A6N3EDM0_9FIRM</name>